<dbReference type="KEGG" id="zpl:ZBT109_1529"/>
<keyword evidence="3" id="KW-0808">Transferase</keyword>
<keyword evidence="1" id="KW-1133">Transmembrane helix</keyword>
<feature type="transmembrane region" description="Helical" evidence="1">
    <location>
        <begin position="34"/>
        <end position="52"/>
    </location>
</feature>
<dbReference type="EMBL" id="AP018933">
    <property type="protein sequence ID" value="BBG30286.1"/>
    <property type="molecule type" value="Genomic_DNA"/>
</dbReference>
<sequence length="534" mass="59872">MPDSRTAQTPPADIHHELTLLDTESPGRTVARVIGIYGALWILLTVLLSPIVPYDAVEAWHWGQGLEAGSPKNPWLVGSVAALGRFWPLSWPAFWYASHVVAVVIGAWGCWKLCERLIPDTRRAVLAVLMMSFSATISIDMLPYNDNYLLMMLWPWMWYGFIRALYDDGRYWLMLGAVMALAGMAKYTTVLYLPFMLVIVLVQGRLRATLTQPWLWGGVLVGLALIAPNLYWLSQHDYAAFRWFSTRVGGNSAWDVVRVYFAVFYNALLMAGVLLLARWRWKLPERPETQAFVIMAVVPVVLLGGYFALRGGVRTEWMMPFAVPLGLAVMMCMVPGEHGRYRLPLYCSYVLAVLMLCGFCASKAWQAMYSERPREHVAALSDALNSWWRERYELPLVYAGGSRMGDWMGIYAPDHPRVPTRWPSAAVRALTPVDHSPYPNIYTPGLTDELLLRDGAMWVGEANSSCSAPNVLELDPSLSASLRQRIEYHTLVFQQSSMPRTSFAVCVGVLPPARHGVVGAADGVHHEGVMTEDE</sequence>
<keyword evidence="1" id="KW-0812">Transmembrane</keyword>
<dbReference type="GO" id="GO:0016740">
    <property type="term" value="F:transferase activity"/>
    <property type="evidence" value="ECO:0007669"/>
    <property type="project" value="UniProtKB-KW"/>
</dbReference>
<organism evidence="3 4">
    <name type="scientific">Zymobacter palmae</name>
    <dbReference type="NCBI Taxonomy" id="33074"/>
    <lineage>
        <taxon>Bacteria</taxon>
        <taxon>Pseudomonadati</taxon>
        <taxon>Pseudomonadota</taxon>
        <taxon>Gammaproteobacteria</taxon>
        <taxon>Oceanospirillales</taxon>
        <taxon>Halomonadaceae</taxon>
        <taxon>Zymobacter group</taxon>
        <taxon>Zymobacter</taxon>
    </lineage>
</organism>
<evidence type="ECO:0000259" key="2">
    <source>
        <dbReference type="Pfam" id="PF13231"/>
    </source>
</evidence>
<dbReference type="InterPro" id="IPR038731">
    <property type="entry name" value="RgtA/B/C-like"/>
</dbReference>
<dbReference type="STRING" id="1123510.GCA_000620025_01858"/>
<feature type="transmembrane region" description="Helical" evidence="1">
    <location>
        <begin position="346"/>
        <end position="365"/>
    </location>
</feature>
<dbReference type="Pfam" id="PF13231">
    <property type="entry name" value="PMT_2"/>
    <property type="match status" value="1"/>
</dbReference>
<feature type="transmembrane region" description="Helical" evidence="1">
    <location>
        <begin position="291"/>
        <end position="311"/>
    </location>
</feature>
<evidence type="ECO:0000313" key="3">
    <source>
        <dbReference type="EMBL" id="BBG30286.1"/>
    </source>
</evidence>
<feature type="transmembrane region" description="Helical" evidence="1">
    <location>
        <begin position="259"/>
        <end position="279"/>
    </location>
</feature>
<proteinExistence type="predicted"/>
<dbReference type="AlphaFoldDB" id="A0A348HF84"/>
<feature type="domain" description="Glycosyltransferase RgtA/B/C/D-like" evidence="2">
    <location>
        <begin position="74"/>
        <end position="232"/>
    </location>
</feature>
<keyword evidence="4" id="KW-1185">Reference proteome</keyword>
<accession>A0A348HF84</accession>
<gene>
    <name evidence="3" type="ORF">ZBT109_1529</name>
</gene>
<evidence type="ECO:0000256" key="1">
    <source>
        <dbReference type="SAM" id="Phobius"/>
    </source>
</evidence>
<dbReference type="OrthoDB" id="108054at2"/>
<feature type="transmembrane region" description="Helical" evidence="1">
    <location>
        <begin position="317"/>
        <end position="334"/>
    </location>
</feature>
<feature type="transmembrane region" description="Helical" evidence="1">
    <location>
        <begin position="93"/>
        <end position="111"/>
    </location>
</feature>
<dbReference type="RefSeq" id="WP_027706313.1">
    <property type="nucleotide sequence ID" value="NZ_AP018933.1"/>
</dbReference>
<feature type="transmembrane region" description="Helical" evidence="1">
    <location>
        <begin position="123"/>
        <end position="144"/>
    </location>
</feature>
<keyword evidence="1" id="KW-0472">Membrane</keyword>
<feature type="transmembrane region" description="Helical" evidence="1">
    <location>
        <begin position="214"/>
        <end position="233"/>
    </location>
</feature>
<name>A0A348HF84_9GAMM</name>
<protein>
    <submittedName>
        <fullName evidence="3">4-amino-4-deoxy-L-arabinose transferase</fullName>
    </submittedName>
</protein>
<feature type="transmembrane region" description="Helical" evidence="1">
    <location>
        <begin position="171"/>
        <end position="202"/>
    </location>
</feature>
<evidence type="ECO:0000313" key="4">
    <source>
        <dbReference type="Proteomes" id="UP000267342"/>
    </source>
</evidence>
<dbReference type="Proteomes" id="UP000267342">
    <property type="component" value="Chromosome"/>
</dbReference>
<reference evidence="3 4" key="1">
    <citation type="submission" date="2018-09" db="EMBL/GenBank/DDBJ databases">
        <title>Zymobacter palmae IAM14233 (=T109) whole genome analysis.</title>
        <authorList>
            <person name="Yanase H."/>
        </authorList>
    </citation>
    <scope>NUCLEOTIDE SEQUENCE [LARGE SCALE GENOMIC DNA]</scope>
    <source>
        <strain evidence="3 4">IAM14233</strain>
    </source>
</reference>